<proteinExistence type="predicted"/>
<protein>
    <recommendedName>
        <fullName evidence="1">AB hydrolase-1 domain-containing protein</fullName>
    </recommendedName>
</protein>
<dbReference type="Pfam" id="PF12697">
    <property type="entry name" value="Abhydrolase_6"/>
    <property type="match status" value="1"/>
</dbReference>
<name>M7SBR9_EUTLA</name>
<dbReference type="HOGENOM" id="CLU_044619_0_0_1"/>
<evidence type="ECO:0000259" key="1">
    <source>
        <dbReference type="Pfam" id="PF12697"/>
    </source>
</evidence>
<evidence type="ECO:0000313" key="3">
    <source>
        <dbReference type="Proteomes" id="UP000012174"/>
    </source>
</evidence>
<dbReference type="AlphaFoldDB" id="M7SBR9"/>
<dbReference type="KEGG" id="ela:UCREL1_11480"/>
<dbReference type="EMBL" id="KB707583">
    <property type="protein sequence ID" value="EMR61597.1"/>
    <property type="molecule type" value="Genomic_DNA"/>
</dbReference>
<organism evidence="2 3">
    <name type="scientific">Eutypa lata (strain UCR-EL1)</name>
    <name type="common">Grapevine dieback disease fungus</name>
    <name type="synonym">Eutypa armeniacae</name>
    <dbReference type="NCBI Taxonomy" id="1287681"/>
    <lineage>
        <taxon>Eukaryota</taxon>
        <taxon>Fungi</taxon>
        <taxon>Dikarya</taxon>
        <taxon>Ascomycota</taxon>
        <taxon>Pezizomycotina</taxon>
        <taxon>Sordariomycetes</taxon>
        <taxon>Xylariomycetidae</taxon>
        <taxon>Xylariales</taxon>
        <taxon>Diatrypaceae</taxon>
        <taxon>Eutypa</taxon>
    </lineage>
</organism>
<gene>
    <name evidence="2" type="ORF">UCREL1_11480</name>
</gene>
<keyword evidence="3" id="KW-1185">Reference proteome</keyword>
<dbReference type="OMA" id="HDWETFA"/>
<dbReference type="eggNOG" id="ENOG502RYF5">
    <property type="taxonomic scope" value="Eukaryota"/>
</dbReference>
<dbReference type="Proteomes" id="UP000012174">
    <property type="component" value="Unassembled WGS sequence"/>
</dbReference>
<dbReference type="OrthoDB" id="3466836at2759"/>
<reference evidence="3" key="1">
    <citation type="journal article" date="2013" name="Genome Announc.">
        <title>Draft genome sequence of the grapevine dieback fungus Eutypa lata UCR-EL1.</title>
        <authorList>
            <person name="Blanco-Ulate B."/>
            <person name="Rolshausen P.E."/>
            <person name="Cantu D."/>
        </authorList>
    </citation>
    <scope>NUCLEOTIDE SEQUENCE [LARGE SCALE GENOMIC DNA]</scope>
    <source>
        <strain evidence="3">UCR-EL1</strain>
    </source>
</reference>
<dbReference type="InterPro" id="IPR000073">
    <property type="entry name" value="AB_hydrolase_1"/>
</dbReference>
<dbReference type="SUPFAM" id="SSF53474">
    <property type="entry name" value="alpha/beta-Hydrolases"/>
    <property type="match status" value="1"/>
</dbReference>
<feature type="domain" description="AB hydrolase-1" evidence="1">
    <location>
        <begin position="29"/>
        <end position="244"/>
    </location>
</feature>
<dbReference type="Gene3D" id="3.40.50.1820">
    <property type="entry name" value="alpha/beta hydrolase"/>
    <property type="match status" value="1"/>
</dbReference>
<sequence length="286" mass="31351">MICLPRKPTAPLSYGFAPGRRYLAQSHIIVFLNGLVGTQTVWNQAVENVLLGGQESLPPLLTYDRYGQGESARDPTDESEFGHGLPEVVADLHDLIEEIWKLKAPAGTGFPKVIFVANSIGCVVGRYFAQTYPGTTSALLFLDSNIANSDQVSLFPDPDAPDFNPDVLPRGITVDQLRETREKYRELFHPSVRNDEGLDRRNIAALLPYADKPPLIGTGELRTVPRAGPWIAVVGHDPEKFAEDSRIGKLHAPKALTNTYVNPARYKLSDCGGKGFAVLGLEGMVW</sequence>
<accession>M7SBR9</accession>
<dbReference type="InterPro" id="IPR029058">
    <property type="entry name" value="AB_hydrolase_fold"/>
</dbReference>
<evidence type="ECO:0000313" key="2">
    <source>
        <dbReference type="EMBL" id="EMR61597.1"/>
    </source>
</evidence>